<dbReference type="AlphaFoldDB" id="A0A5C7S4A0"/>
<dbReference type="NCBIfam" id="NF012209">
    <property type="entry name" value="LEPR-8K"/>
    <property type="match status" value="1"/>
</dbReference>
<dbReference type="Proteomes" id="UP000321192">
    <property type="component" value="Unassembled WGS sequence"/>
</dbReference>
<protein>
    <submittedName>
        <fullName evidence="1">LEPR-XLL domain-containing protein</fullName>
    </submittedName>
</protein>
<gene>
    <name evidence="1" type="ORF">E6Q80_23110</name>
</gene>
<organism evidence="1 2">
    <name type="scientific">Thauera aminoaromatica</name>
    <dbReference type="NCBI Taxonomy" id="164330"/>
    <lineage>
        <taxon>Bacteria</taxon>
        <taxon>Pseudomonadati</taxon>
        <taxon>Pseudomonadota</taxon>
        <taxon>Betaproteobacteria</taxon>
        <taxon>Rhodocyclales</taxon>
        <taxon>Zoogloeaceae</taxon>
        <taxon>Thauera</taxon>
    </lineage>
</organism>
<comment type="caution">
    <text evidence="1">The sequence shown here is derived from an EMBL/GenBank/DDBJ whole genome shotgun (WGS) entry which is preliminary data.</text>
</comment>
<reference evidence="1 2" key="1">
    <citation type="submission" date="2018-09" db="EMBL/GenBank/DDBJ databases">
        <title>Metagenome Assembled Genomes from an Advanced Water Purification Facility.</title>
        <authorList>
            <person name="Stamps B.W."/>
            <person name="Spear J.R."/>
        </authorList>
    </citation>
    <scope>NUCLEOTIDE SEQUENCE [LARGE SCALE GENOMIC DNA]</scope>
    <source>
        <strain evidence="1">Bin_27_1</strain>
    </source>
</reference>
<dbReference type="InterPro" id="IPR053786">
    <property type="entry name" value="LEPRxLL_CS"/>
</dbReference>
<sequence length="130" mass="13461">MRPATPSGCGSACPTPTCGCPPACGAGSPSARRRRRSPPARPIRACWAACAWTPICRPSKTSTAAEAPMDTRRRRALIETFEPRIMYSADPGPAGLAAAVLTAAELQVDGGEALQGAGAELVFIDARVPE</sequence>
<feature type="non-terminal residue" evidence="1">
    <location>
        <position position="130"/>
    </location>
</feature>
<name>A0A5C7S4A0_THASP</name>
<accession>A0A5C7S4A0</accession>
<proteinExistence type="predicted"/>
<evidence type="ECO:0000313" key="1">
    <source>
        <dbReference type="EMBL" id="TXH78249.1"/>
    </source>
</evidence>
<dbReference type="EMBL" id="SSFD01000396">
    <property type="protein sequence ID" value="TXH78249.1"/>
    <property type="molecule type" value="Genomic_DNA"/>
</dbReference>
<evidence type="ECO:0000313" key="2">
    <source>
        <dbReference type="Proteomes" id="UP000321192"/>
    </source>
</evidence>